<evidence type="ECO:0000313" key="2">
    <source>
        <dbReference type="EMBL" id="MEW2365278.1"/>
    </source>
</evidence>
<dbReference type="InterPro" id="IPR046156">
    <property type="entry name" value="DUF6158"/>
</dbReference>
<dbReference type="Proteomes" id="UP001553843">
    <property type="component" value="Unassembled WGS sequence"/>
</dbReference>
<reference evidence="2 3" key="1">
    <citation type="submission" date="2024-06" db="EMBL/GenBank/DDBJ databases">
        <title>The Natural Products Discovery Center: Release of the First 8490 Sequenced Strains for Exploring Actinobacteria Biosynthetic Diversity.</title>
        <authorList>
            <person name="Kalkreuter E."/>
            <person name="Kautsar S.A."/>
            <person name="Yang D."/>
            <person name="Bader C.D."/>
            <person name="Teijaro C.N."/>
            <person name="Fluegel L."/>
            <person name="Davis C.M."/>
            <person name="Simpson J.R."/>
            <person name="Lauterbach L."/>
            <person name="Steele A.D."/>
            <person name="Gui C."/>
            <person name="Meng S."/>
            <person name="Li G."/>
            <person name="Viehrig K."/>
            <person name="Ye F."/>
            <person name="Su P."/>
            <person name="Kiefer A.F."/>
            <person name="Nichols A."/>
            <person name="Cepeda A.J."/>
            <person name="Yan W."/>
            <person name="Fan B."/>
            <person name="Jiang Y."/>
            <person name="Adhikari A."/>
            <person name="Zheng C.-J."/>
            <person name="Schuster L."/>
            <person name="Cowan T.M."/>
            <person name="Smanski M.J."/>
            <person name="Chevrette M.G."/>
            <person name="De Carvalho L.P.S."/>
            <person name="Shen B."/>
        </authorList>
    </citation>
    <scope>NUCLEOTIDE SEQUENCE [LARGE SCALE GENOMIC DNA]</scope>
    <source>
        <strain evidence="2 3">NPDC047833</strain>
    </source>
</reference>
<evidence type="ECO:0000256" key="1">
    <source>
        <dbReference type="SAM" id="MobiDB-lite"/>
    </source>
</evidence>
<feature type="compositionally biased region" description="Basic and acidic residues" evidence="1">
    <location>
        <begin position="69"/>
        <end position="78"/>
    </location>
</feature>
<evidence type="ECO:0000313" key="3">
    <source>
        <dbReference type="Proteomes" id="UP001553843"/>
    </source>
</evidence>
<comment type="caution">
    <text evidence="2">The sequence shown here is derived from an EMBL/GenBank/DDBJ whole genome shotgun (WGS) entry which is preliminary data.</text>
</comment>
<proteinExistence type="predicted"/>
<dbReference type="RefSeq" id="WP_127910486.1">
    <property type="nucleotide sequence ID" value="NZ_CP086119.1"/>
</dbReference>
<sequence>MSNGVDPGQLDDQQLAKELEAIHRTRHTTFLHGSDDALQTHDERMAELEAEYLRRHPRRSIAPGRTRSGARERGGTES</sequence>
<organism evidence="2 3">
    <name type="scientific">Streptomyces huasconensis</name>
    <dbReference type="NCBI Taxonomy" id="1854574"/>
    <lineage>
        <taxon>Bacteria</taxon>
        <taxon>Bacillati</taxon>
        <taxon>Actinomycetota</taxon>
        <taxon>Actinomycetes</taxon>
        <taxon>Kitasatosporales</taxon>
        <taxon>Streptomycetaceae</taxon>
        <taxon>Streptomyces</taxon>
    </lineage>
</organism>
<dbReference type="Pfam" id="PF19655">
    <property type="entry name" value="DUF6158"/>
    <property type="match status" value="1"/>
</dbReference>
<gene>
    <name evidence="2" type="ORF">AB0887_25420</name>
</gene>
<feature type="region of interest" description="Disordered" evidence="1">
    <location>
        <begin position="51"/>
        <end position="78"/>
    </location>
</feature>
<keyword evidence="3" id="KW-1185">Reference proteome</keyword>
<protein>
    <submittedName>
        <fullName evidence="2">DUF6158 family protein</fullName>
    </submittedName>
</protein>
<accession>A0ABV3M0P7</accession>
<name>A0ABV3M0P7_9ACTN</name>
<dbReference type="EMBL" id="JBEYRS010000011">
    <property type="protein sequence ID" value="MEW2365278.1"/>
    <property type="molecule type" value="Genomic_DNA"/>
</dbReference>